<dbReference type="EMBL" id="KI913957">
    <property type="protein sequence ID" value="ETW05341.1"/>
    <property type="molecule type" value="Genomic_DNA"/>
</dbReference>
<dbReference type="VEuPathDB" id="FungiDB:H310_04280"/>
<organism evidence="2">
    <name type="scientific">Aphanomyces invadans</name>
    <dbReference type="NCBI Taxonomy" id="157072"/>
    <lineage>
        <taxon>Eukaryota</taxon>
        <taxon>Sar</taxon>
        <taxon>Stramenopiles</taxon>
        <taxon>Oomycota</taxon>
        <taxon>Saprolegniomycetes</taxon>
        <taxon>Saprolegniales</taxon>
        <taxon>Verrucalvaceae</taxon>
        <taxon>Aphanomyces</taxon>
    </lineage>
</organism>
<feature type="compositionally biased region" description="Low complexity" evidence="1">
    <location>
        <begin position="94"/>
        <end position="106"/>
    </location>
</feature>
<sequence>MGGLYLAKLMKPKDALDEEIEKLDAALALGGDEMRPYVRPTKFVIPEANRGLFTARQRQYSSLLGGTQTQRRKFLRKKNHQVDINESQSVDDISPSPVAATPPASTGLEKCVPAQATHRRRRPKRVSLDE</sequence>
<name>A0A024UG21_9STRA</name>
<dbReference type="OrthoDB" id="71474at2759"/>
<evidence type="ECO:0000256" key="1">
    <source>
        <dbReference type="SAM" id="MobiDB-lite"/>
    </source>
</evidence>
<feature type="region of interest" description="Disordered" evidence="1">
    <location>
        <begin position="79"/>
        <end position="130"/>
    </location>
</feature>
<proteinExistence type="predicted"/>
<reference evidence="2" key="1">
    <citation type="submission" date="2013-12" db="EMBL/GenBank/DDBJ databases">
        <title>The Genome Sequence of Aphanomyces invadans NJM9701.</title>
        <authorList>
            <consortium name="The Broad Institute Genomics Platform"/>
            <person name="Russ C."/>
            <person name="Tyler B."/>
            <person name="van West P."/>
            <person name="Dieguez-Uribeondo J."/>
            <person name="Young S.K."/>
            <person name="Zeng Q."/>
            <person name="Gargeya S."/>
            <person name="Fitzgerald M."/>
            <person name="Abouelleil A."/>
            <person name="Alvarado L."/>
            <person name="Chapman S.B."/>
            <person name="Gainer-Dewar J."/>
            <person name="Goldberg J."/>
            <person name="Griggs A."/>
            <person name="Gujja S."/>
            <person name="Hansen M."/>
            <person name="Howarth C."/>
            <person name="Imamovic A."/>
            <person name="Ireland A."/>
            <person name="Larimer J."/>
            <person name="McCowan C."/>
            <person name="Murphy C."/>
            <person name="Pearson M."/>
            <person name="Poon T.W."/>
            <person name="Priest M."/>
            <person name="Roberts A."/>
            <person name="Saif S."/>
            <person name="Shea T."/>
            <person name="Sykes S."/>
            <person name="Wortman J."/>
            <person name="Nusbaum C."/>
            <person name="Birren B."/>
        </authorList>
    </citation>
    <scope>NUCLEOTIDE SEQUENCE [LARGE SCALE GENOMIC DNA]</scope>
    <source>
        <strain evidence="2">NJM9701</strain>
    </source>
</reference>
<accession>A0A024UG21</accession>
<dbReference type="RefSeq" id="XP_008866779.1">
    <property type="nucleotide sequence ID" value="XM_008868557.1"/>
</dbReference>
<feature type="compositionally biased region" description="Polar residues" evidence="1">
    <location>
        <begin position="82"/>
        <end position="91"/>
    </location>
</feature>
<dbReference type="GeneID" id="20081330"/>
<gene>
    <name evidence="2" type="ORF">H310_04280</name>
</gene>
<dbReference type="AlphaFoldDB" id="A0A024UG21"/>
<evidence type="ECO:0000313" key="2">
    <source>
        <dbReference type="EMBL" id="ETW05341.1"/>
    </source>
</evidence>
<protein>
    <submittedName>
        <fullName evidence="2">Uncharacterized protein</fullName>
    </submittedName>
</protein>
<feature type="compositionally biased region" description="Basic residues" evidence="1">
    <location>
        <begin position="117"/>
        <end position="130"/>
    </location>
</feature>